<dbReference type="InterPro" id="IPR050483">
    <property type="entry name" value="CoA-transferase_III_domain"/>
</dbReference>
<dbReference type="EMBL" id="FOZK01000002">
    <property type="protein sequence ID" value="SFS00363.1"/>
    <property type="molecule type" value="Genomic_DNA"/>
</dbReference>
<protein>
    <submittedName>
        <fullName evidence="3">Succinate--mesaconate CoA-transferase</fullName>
    </submittedName>
</protein>
<dbReference type="InterPro" id="IPR054905">
    <property type="entry name" value="Scnl_mescCoAtase"/>
</dbReference>
<dbReference type="PANTHER" id="PTHR48207">
    <property type="entry name" value="SUCCINATE--HYDROXYMETHYLGLUTARATE COA-TRANSFERASE"/>
    <property type="match status" value="1"/>
</dbReference>
<dbReference type="SUPFAM" id="SSF89796">
    <property type="entry name" value="CoA-transferase family III (CaiB/BaiF)"/>
    <property type="match status" value="1"/>
</dbReference>
<reference evidence="3 4" key="1">
    <citation type="submission" date="2016-10" db="EMBL/GenBank/DDBJ databases">
        <authorList>
            <person name="de Groot N.N."/>
        </authorList>
    </citation>
    <scope>NUCLEOTIDE SEQUENCE [LARGE SCALE GENOMIC DNA]</scope>
    <source>
        <strain evidence="3 4">CGMCC 1.10457</strain>
    </source>
</reference>
<name>A0A1I6LA72_9EURY</name>
<evidence type="ECO:0000256" key="1">
    <source>
        <dbReference type="ARBA" id="ARBA00022679"/>
    </source>
</evidence>
<dbReference type="InterPro" id="IPR003673">
    <property type="entry name" value="CoA-Trfase_fam_III"/>
</dbReference>
<dbReference type="GO" id="GO:0008410">
    <property type="term" value="F:CoA-transferase activity"/>
    <property type="evidence" value="ECO:0007669"/>
    <property type="project" value="TreeGrafter"/>
</dbReference>
<keyword evidence="4" id="KW-1185">Reference proteome</keyword>
<evidence type="ECO:0000313" key="4">
    <source>
        <dbReference type="Proteomes" id="UP000199062"/>
    </source>
</evidence>
<dbReference type="PANTHER" id="PTHR48207:SF3">
    <property type="entry name" value="SUCCINATE--HYDROXYMETHYLGLUTARATE COA-TRANSFERASE"/>
    <property type="match status" value="1"/>
</dbReference>
<dbReference type="STRING" id="767519.SAMN05216559_2350"/>
<dbReference type="InterPro" id="IPR044855">
    <property type="entry name" value="CoA-Trfase_III_dom3_sf"/>
</dbReference>
<dbReference type="Pfam" id="PF02515">
    <property type="entry name" value="CoA_transf_3"/>
    <property type="match status" value="1"/>
</dbReference>
<dbReference type="NCBIfam" id="NF041294">
    <property type="entry name" value="Scnl_mescCoAtase"/>
    <property type="match status" value="1"/>
</dbReference>
<proteinExistence type="predicted"/>
<keyword evidence="1 3" id="KW-0808">Transferase</keyword>
<dbReference type="Gene3D" id="3.30.1540.10">
    <property type="entry name" value="formyl-coa transferase, domain 3"/>
    <property type="match status" value="1"/>
</dbReference>
<dbReference type="AlphaFoldDB" id="A0A1I6LA72"/>
<sequence length="405" mass="43891">MWARSLAESMGALSDLRVLDLTQVLAGPYCTMLLADMGADVVKIERPGGDLIRPNPPYAESSDEPYGGYFQSVNRGKRSLELDLGDVEDREAFLSLVEEADVVVENYRAGTMERFDLSYETLRERNPELVYASIRGFGDPRTGETDRQGQPSFDLIAQALGGVMEITGQEDGPPTKVGPGIGDLFTAALSAVGILAAIHHRDRTGEGQYVDTAMYDAMVSMTERAVYQYSYTGDAPSRQGNSHPTLFPYDAFECADGYVVIAAFSDGHWRGLCEAMDRADLAADYPDAASRMAERESLRSAIADWTRDLATADVVDALEGQVPAAPVQDTADIFEDSHVEDRDMLVDVEQPGAGRDVTIAGSPIKMSETETAPGGRAPLLDEHRAEILGDDASEAEGRRTAESDD</sequence>
<gene>
    <name evidence="3" type="ORF">SAMN05216559_2350</name>
</gene>
<evidence type="ECO:0000256" key="2">
    <source>
        <dbReference type="SAM" id="MobiDB-lite"/>
    </source>
</evidence>
<dbReference type="Gene3D" id="3.40.50.10540">
    <property type="entry name" value="Crotonobetainyl-coa:carnitine coa-transferase, domain 1"/>
    <property type="match status" value="1"/>
</dbReference>
<dbReference type="InterPro" id="IPR023606">
    <property type="entry name" value="CoA-Trfase_III_dom_1_sf"/>
</dbReference>
<organism evidence="3 4">
    <name type="scientific">Halomicrobium zhouii</name>
    <dbReference type="NCBI Taxonomy" id="767519"/>
    <lineage>
        <taxon>Archaea</taxon>
        <taxon>Methanobacteriati</taxon>
        <taxon>Methanobacteriota</taxon>
        <taxon>Stenosarchaea group</taxon>
        <taxon>Halobacteria</taxon>
        <taxon>Halobacteriales</taxon>
        <taxon>Haloarculaceae</taxon>
        <taxon>Halomicrobium</taxon>
    </lineage>
</organism>
<feature type="region of interest" description="Disordered" evidence="2">
    <location>
        <begin position="354"/>
        <end position="379"/>
    </location>
</feature>
<accession>A0A1I6LA72</accession>
<evidence type="ECO:0000313" key="3">
    <source>
        <dbReference type="EMBL" id="SFS00363.1"/>
    </source>
</evidence>
<dbReference type="Proteomes" id="UP000199062">
    <property type="component" value="Unassembled WGS sequence"/>
</dbReference>